<dbReference type="Proteomes" id="UP001140206">
    <property type="component" value="Chromosome 2"/>
</dbReference>
<sequence length="193" mass="21619">MVGCLGSTYGSLEKLDNDYFLSSKTKSRLLNPTSSKAAWIKSLWFSVDFDHVTPPKYYQCSGPGGLDCKPCYQRSSNYVTDVYESPCPVCKRQMTMKVEYTGEEKGFVKDAIPYIIMDDLSVSLMSTASTITLLSKFSVRDVSCLEERIVRLRRKEALGLLKASLQSKTVLTDVFLRKAMLSFGCKTFVFGSV</sequence>
<gene>
    <name evidence="1" type="ORF">LUZ62_036867</name>
</gene>
<accession>A0AAV8F4R4</accession>
<dbReference type="InterPro" id="IPR007750">
    <property type="entry name" value="DUF674"/>
</dbReference>
<comment type="caution">
    <text evidence="1">The sequence shown here is derived from an EMBL/GenBank/DDBJ whole genome shotgun (WGS) entry which is preliminary data.</text>
</comment>
<keyword evidence="2" id="KW-1185">Reference proteome</keyword>
<dbReference type="Pfam" id="PF05056">
    <property type="entry name" value="DUF674"/>
    <property type="match status" value="1"/>
</dbReference>
<evidence type="ECO:0000313" key="2">
    <source>
        <dbReference type="Proteomes" id="UP001140206"/>
    </source>
</evidence>
<dbReference type="EMBL" id="JAMFTS010000002">
    <property type="protein sequence ID" value="KAJ4785621.1"/>
    <property type="molecule type" value="Genomic_DNA"/>
</dbReference>
<proteinExistence type="predicted"/>
<name>A0AAV8F4R4_9POAL</name>
<evidence type="ECO:0000313" key="1">
    <source>
        <dbReference type="EMBL" id="KAJ4785621.1"/>
    </source>
</evidence>
<dbReference type="PANTHER" id="PTHR33103">
    <property type="entry name" value="OS01G0153900 PROTEIN"/>
    <property type="match status" value="1"/>
</dbReference>
<dbReference type="AlphaFoldDB" id="A0AAV8F4R4"/>
<dbReference type="PANTHER" id="PTHR33103:SF19">
    <property type="entry name" value="OS09G0544700 PROTEIN"/>
    <property type="match status" value="1"/>
</dbReference>
<organism evidence="1 2">
    <name type="scientific">Rhynchospora pubera</name>
    <dbReference type="NCBI Taxonomy" id="906938"/>
    <lineage>
        <taxon>Eukaryota</taxon>
        <taxon>Viridiplantae</taxon>
        <taxon>Streptophyta</taxon>
        <taxon>Embryophyta</taxon>
        <taxon>Tracheophyta</taxon>
        <taxon>Spermatophyta</taxon>
        <taxon>Magnoliopsida</taxon>
        <taxon>Liliopsida</taxon>
        <taxon>Poales</taxon>
        <taxon>Cyperaceae</taxon>
        <taxon>Cyperoideae</taxon>
        <taxon>Rhynchosporeae</taxon>
        <taxon>Rhynchospora</taxon>
    </lineage>
</organism>
<protein>
    <submittedName>
        <fullName evidence="1">GTPase obg</fullName>
    </submittedName>
</protein>
<reference evidence="1" key="1">
    <citation type="submission" date="2022-08" db="EMBL/GenBank/DDBJ databases">
        <authorList>
            <person name="Marques A."/>
        </authorList>
    </citation>
    <scope>NUCLEOTIDE SEQUENCE</scope>
    <source>
        <strain evidence="1">RhyPub2mFocal</strain>
        <tissue evidence="1">Leaves</tissue>
    </source>
</reference>